<evidence type="ECO:0000256" key="6">
    <source>
        <dbReference type="ARBA" id="ARBA00023136"/>
    </source>
</evidence>
<dbReference type="InterPro" id="IPR005018">
    <property type="entry name" value="DOMON_domain"/>
</dbReference>
<dbReference type="InterPro" id="IPR006593">
    <property type="entry name" value="Cyt_b561/ferric_Rdtase_TM"/>
</dbReference>
<dbReference type="PANTHER" id="PTHR47797:SF3">
    <property type="entry name" value="CYTOCHROME B561 DOMAIN-CONTAINING PROTEIN"/>
    <property type="match status" value="1"/>
</dbReference>
<dbReference type="PROSITE" id="PS50939">
    <property type="entry name" value="CYTOCHROME_B561"/>
    <property type="match status" value="1"/>
</dbReference>
<gene>
    <name evidence="10" type="ORF">AYL99_09678</name>
</gene>
<dbReference type="PROSITE" id="PS50836">
    <property type="entry name" value="DOMON"/>
    <property type="match status" value="1"/>
</dbReference>
<dbReference type="SUPFAM" id="SSF49344">
    <property type="entry name" value="CBD9-like"/>
    <property type="match status" value="1"/>
</dbReference>
<feature type="transmembrane region" description="Helical" evidence="7">
    <location>
        <begin position="353"/>
        <end position="372"/>
    </location>
</feature>
<keyword evidence="3 7" id="KW-0812">Transmembrane</keyword>
<dbReference type="GeneID" id="30013846"/>
<dbReference type="PANTHER" id="PTHR47797">
    <property type="entry name" value="DEHYDROGENASE, PUTATIVE (AFU_ORTHOLOGUE AFUA_8G05805)-RELATED"/>
    <property type="match status" value="1"/>
</dbReference>
<evidence type="ECO:0000256" key="4">
    <source>
        <dbReference type="ARBA" id="ARBA00022982"/>
    </source>
</evidence>
<evidence type="ECO:0000256" key="5">
    <source>
        <dbReference type="ARBA" id="ARBA00022989"/>
    </source>
</evidence>
<dbReference type="Gene3D" id="2.60.40.1210">
    <property type="entry name" value="Cellobiose dehydrogenase, cytochrome domain"/>
    <property type="match status" value="1"/>
</dbReference>
<dbReference type="SMART" id="SM00665">
    <property type="entry name" value="B561"/>
    <property type="match status" value="1"/>
</dbReference>
<name>A0A178Z9Q5_9EURO</name>
<dbReference type="GO" id="GO:0016020">
    <property type="term" value="C:membrane"/>
    <property type="evidence" value="ECO:0007669"/>
    <property type="project" value="UniProtKB-SubCell"/>
</dbReference>
<dbReference type="CDD" id="cd09630">
    <property type="entry name" value="CDH_like_cytochrome"/>
    <property type="match status" value="1"/>
</dbReference>
<reference evidence="10 11" key="1">
    <citation type="submission" date="2016-04" db="EMBL/GenBank/DDBJ databases">
        <title>Draft genome of Fonsecaea erecta CBS 125763.</title>
        <authorList>
            <person name="Weiss V.A."/>
            <person name="Vicente V.A."/>
            <person name="Raittz R.T."/>
            <person name="Moreno L.F."/>
            <person name="De Souza E.M."/>
            <person name="Pedrosa F.O."/>
            <person name="Steffens M.B."/>
            <person name="Faoro H."/>
            <person name="Tadra-Sfeir M.Z."/>
            <person name="Najafzadeh M.J."/>
            <person name="Felipe M.S."/>
            <person name="Teixeira M."/>
            <person name="Sun J."/>
            <person name="Xi L."/>
            <person name="Gomes R."/>
            <person name="De Azevedo C.M."/>
            <person name="Salgado C.G."/>
            <person name="Da Silva M.B."/>
            <person name="Nascimento M.F."/>
            <person name="Queiroz-Telles F."/>
            <person name="Attili D.S."/>
            <person name="Gorbushina A."/>
        </authorList>
    </citation>
    <scope>NUCLEOTIDE SEQUENCE [LARGE SCALE GENOMIC DNA]</scope>
    <source>
        <strain evidence="10 11">CBS 125763</strain>
    </source>
</reference>
<dbReference type="CDD" id="cd08760">
    <property type="entry name" value="Cyt_b561_FRRS1_like"/>
    <property type="match status" value="1"/>
</dbReference>
<keyword evidence="4" id="KW-0249">Electron transport</keyword>
<feature type="transmembrane region" description="Helical" evidence="7">
    <location>
        <begin position="378"/>
        <end position="398"/>
    </location>
</feature>
<evidence type="ECO:0000256" key="1">
    <source>
        <dbReference type="ARBA" id="ARBA00004370"/>
    </source>
</evidence>
<evidence type="ECO:0000256" key="7">
    <source>
        <dbReference type="SAM" id="Phobius"/>
    </source>
</evidence>
<evidence type="ECO:0000313" key="11">
    <source>
        <dbReference type="Proteomes" id="UP000078343"/>
    </source>
</evidence>
<organism evidence="10 11">
    <name type="scientific">Fonsecaea erecta</name>
    <dbReference type="NCBI Taxonomy" id="1367422"/>
    <lineage>
        <taxon>Eukaryota</taxon>
        <taxon>Fungi</taxon>
        <taxon>Dikarya</taxon>
        <taxon>Ascomycota</taxon>
        <taxon>Pezizomycotina</taxon>
        <taxon>Eurotiomycetes</taxon>
        <taxon>Chaetothyriomycetidae</taxon>
        <taxon>Chaetothyriales</taxon>
        <taxon>Herpotrichiellaceae</taxon>
        <taxon>Fonsecaea</taxon>
    </lineage>
</organism>
<evidence type="ECO:0000259" key="8">
    <source>
        <dbReference type="PROSITE" id="PS50836"/>
    </source>
</evidence>
<dbReference type="OrthoDB" id="19261at2759"/>
<dbReference type="STRING" id="1367422.A0A178Z9Q5"/>
<feature type="domain" description="Cytochrome b561" evidence="9">
    <location>
        <begin position="206"/>
        <end position="407"/>
    </location>
</feature>
<dbReference type="AlphaFoldDB" id="A0A178Z9Q5"/>
<dbReference type="Pfam" id="PF16010">
    <property type="entry name" value="CDH-cyt"/>
    <property type="match status" value="1"/>
</dbReference>
<dbReference type="RefSeq" id="XP_018689866.1">
    <property type="nucleotide sequence ID" value="XM_018841185.1"/>
</dbReference>
<accession>A0A178Z9Q5</accession>
<feature type="domain" description="DOMON" evidence="8">
    <location>
        <begin position="64"/>
        <end position="186"/>
    </location>
</feature>
<comment type="subcellular location">
    <subcellularLocation>
        <location evidence="1">Membrane</location>
    </subcellularLocation>
</comment>
<dbReference type="SMART" id="SM00664">
    <property type="entry name" value="DoH"/>
    <property type="match status" value="1"/>
</dbReference>
<feature type="transmembrane region" description="Helical" evidence="7">
    <location>
        <begin position="245"/>
        <end position="267"/>
    </location>
</feature>
<dbReference type="Pfam" id="PF03188">
    <property type="entry name" value="Cytochrom_B561"/>
    <property type="match status" value="1"/>
</dbReference>
<evidence type="ECO:0000313" key="10">
    <source>
        <dbReference type="EMBL" id="OAP56499.1"/>
    </source>
</evidence>
<keyword evidence="11" id="KW-1185">Reference proteome</keyword>
<dbReference type="InterPro" id="IPR015920">
    <property type="entry name" value="Cellobiose_DH-like_cyt"/>
</dbReference>
<keyword evidence="6 7" id="KW-0472">Membrane</keyword>
<feature type="transmembrane region" description="Helical" evidence="7">
    <location>
        <begin position="313"/>
        <end position="333"/>
    </location>
</feature>
<evidence type="ECO:0000259" key="9">
    <source>
        <dbReference type="PROSITE" id="PS50939"/>
    </source>
</evidence>
<protein>
    <recommendedName>
        <fullName evidence="12">Cytochrome b561 domain-containing protein</fullName>
    </recommendedName>
</protein>
<dbReference type="Proteomes" id="UP000078343">
    <property type="component" value="Unassembled WGS sequence"/>
</dbReference>
<comment type="caution">
    <text evidence="10">The sequence shown here is derived from an EMBL/GenBank/DDBJ whole genome shotgun (WGS) entry which is preliminary data.</text>
</comment>
<evidence type="ECO:0000256" key="2">
    <source>
        <dbReference type="ARBA" id="ARBA00022448"/>
    </source>
</evidence>
<evidence type="ECO:0008006" key="12">
    <source>
        <dbReference type="Google" id="ProtNLM"/>
    </source>
</evidence>
<evidence type="ECO:0000256" key="3">
    <source>
        <dbReference type="ARBA" id="ARBA00022692"/>
    </source>
</evidence>
<keyword evidence="2" id="KW-0813">Transport</keyword>
<proteinExistence type="predicted"/>
<feature type="transmembrane region" description="Helical" evidence="7">
    <location>
        <begin position="279"/>
        <end position="301"/>
    </location>
</feature>
<dbReference type="EMBL" id="LVYI01000009">
    <property type="protein sequence ID" value="OAP56499.1"/>
    <property type="molecule type" value="Genomic_DNA"/>
</dbReference>
<sequence length="429" mass="46756">MQLDVLPPIELSVSQRGVRVYEIEGTSFASNMKALMRQVAYSWTLLSLAAHAVAKQAQFYEKSENYGVAISSTGNNGKVDAEEFNLQISAPVSYGWAAVGTGNHMHDSLMFIIYPSGQGDGVTLSVRTTSGHDTPESVSGVNATVLSSEVANGKMTATIQWHQSSSHKFNTVDVTDTKQPWIWAVGPSKQIRSNSIDADIDQHSHYGVFFVDMTATQNAVATVPSISGMSSISAEGQPGYYHSLVYTHAILLGVAFVIVFPVGVLGLRWKWLIAFKVHWMLQLFATVGAYLGLAVAIFLSITGVEYTAFNETHQILGISVVAALSFQVVMGYVHHVNYKKVGRRTVPSYFHIWLGRVLIYAGMVNAILGALLSDDTGIAVAVGIVSAVLALGLEFMALRHRRQYSRVNHSSKNSSNIALHMMQEQEELL</sequence>
<keyword evidence="5 7" id="KW-1133">Transmembrane helix</keyword>